<reference evidence="1 2" key="1">
    <citation type="submission" date="2019-06" db="EMBL/GenBank/DDBJ databases">
        <title>Sequencing the genomes of 1000 actinobacteria strains.</title>
        <authorList>
            <person name="Klenk H.-P."/>
        </authorList>
    </citation>
    <scope>NUCLEOTIDE SEQUENCE [LARGE SCALE GENOMIC DNA]</scope>
    <source>
        <strain evidence="1 2">DSM 17305</strain>
    </source>
</reference>
<accession>A0A542EKX3</accession>
<dbReference type="EMBL" id="VFMM01000001">
    <property type="protein sequence ID" value="TQJ16001.1"/>
    <property type="molecule type" value="Genomic_DNA"/>
</dbReference>
<gene>
    <name evidence="1" type="ORF">FB475_0087</name>
</gene>
<proteinExistence type="predicted"/>
<comment type="caution">
    <text evidence="1">The sequence shown here is derived from an EMBL/GenBank/DDBJ whole genome shotgun (WGS) entry which is preliminary data.</text>
</comment>
<protein>
    <submittedName>
        <fullName evidence="1">Uncharacterized protein</fullName>
    </submittedName>
</protein>
<dbReference type="AlphaFoldDB" id="A0A542EKX3"/>
<evidence type="ECO:0000313" key="2">
    <source>
        <dbReference type="Proteomes" id="UP000316298"/>
    </source>
</evidence>
<dbReference type="Proteomes" id="UP000316298">
    <property type="component" value="Unassembled WGS sequence"/>
</dbReference>
<dbReference type="RefSeq" id="WP_141851416.1">
    <property type="nucleotide sequence ID" value="NZ_BAAAKA010000008.1"/>
</dbReference>
<dbReference type="OrthoDB" id="9941546at2"/>
<keyword evidence="2" id="KW-1185">Reference proteome</keyword>
<organism evidence="1 2">
    <name type="scientific">Kribbella jejuensis</name>
    <dbReference type="NCBI Taxonomy" id="236068"/>
    <lineage>
        <taxon>Bacteria</taxon>
        <taxon>Bacillati</taxon>
        <taxon>Actinomycetota</taxon>
        <taxon>Actinomycetes</taxon>
        <taxon>Propionibacteriales</taxon>
        <taxon>Kribbellaceae</taxon>
        <taxon>Kribbella</taxon>
    </lineage>
</organism>
<evidence type="ECO:0000313" key="1">
    <source>
        <dbReference type="EMBL" id="TQJ16001.1"/>
    </source>
</evidence>
<sequence>MTEPVDESTRRVEQAAADLAELRRQLLRAGEGQLAPAELRASLEAYWHTHRPVLVALATALGEQLRLQTLEALTQWRDQPATRDRDRR</sequence>
<name>A0A542EKX3_9ACTN</name>